<proteinExistence type="predicted"/>
<dbReference type="Pfam" id="PF00717">
    <property type="entry name" value="Peptidase_S24"/>
    <property type="match status" value="1"/>
</dbReference>
<dbReference type="InterPro" id="IPR019756">
    <property type="entry name" value="Pept_S26A_signal_pept_1_Ser-AS"/>
</dbReference>
<dbReference type="GO" id="GO:0003677">
    <property type="term" value="F:DNA binding"/>
    <property type="evidence" value="ECO:0007669"/>
    <property type="project" value="UniProtKB-KW"/>
</dbReference>
<evidence type="ECO:0000256" key="3">
    <source>
        <dbReference type="ARBA" id="ARBA00023015"/>
    </source>
</evidence>
<keyword evidence="4" id="KW-0238">DNA-binding</keyword>
<dbReference type="AlphaFoldDB" id="A0A0F3N5P5"/>
<evidence type="ECO:0000259" key="6">
    <source>
        <dbReference type="PROSITE" id="PS50943"/>
    </source>
</evidence>
<feature type="domain" description="HTH cro/C1-type" evidence="6">
    <location>
        <begin position="14"/>
        <end position="69"/>
    </location>
</feature>
<evidence type="ECO:0000313" key="8">
    <source>
        <dbReference type="Proteomes" id="UP000033546"/>
    </source>
</evidence>
<dbReference type="PROSITE" id="PS00501">
    <property type="entry name" value="SPASE_I_1"/>
    <property type="match status" value="1"/>
</dbReference>
<keyword evidence="5" id="KW-0804">Transcription</keyword>
<dbReference type="PANTHER" id="PTHR40661:SF1">
    <property type="entry name" value="HTH CRO_C1-TYPE DOMAIN-CONTAINING PROTEIN"/>
    <property type="match status" value="1"/>
</dbReference>
<organism evidence="7 8">
    <name type="scientific">Ehrlichia cf. muris str. EmCRT</name>
    <dbReference type="NCBI Taxonomy" id="1359167"/>
    <lineage>
        <taxon>Bacteria</taxon>
        <taxon>Pseudomonadati</taxon>
        <taxon>Pseudomonadota</taxon>
        <taxon>Alphaproteobacteria</taxon>
        <taxon>Rickettsiales</taxon>
        <taxon>Anaplasmataceae</taxon>
        <taxon>Ehrlichia</taxon>
    </lineage>
</organism>
<keyword evidence="2" id="KW-0378">Hydrolase</keyword>
<keyword evidence="3" id="KW-0805">Transcription regulation</keyword>
<dbReference type="PANTHER" id="PTHR40661">
    <property type="match status" value="1"/>
</dbReference>
<dbReference type="CDD" id="cd06529">
    <property type="entry name" value="S24_LexA-like"/>
    <property type="match status" value="1"/>
</dbReference>
<dbReference type="SUPFAM" id="SSF47413">
    <property type="entry name" value="lambda repressor-like DNA-binding domains"/>
    <property type="match status" value="1"/>
</dbReference>
<dbReference type="EMBL" id="LANU01000003">
    <property type="protein sequence ID" value="KJV63395.1"/>
    <property type="molecule type" value="Genomic_DNA"/>
</dbReference>
<accession>A0A0F3N5P5</accession>
<evidence type="ECO:0000256" key="4">
    <source>
        <dbReference type="ARBA" id="ARBA00023125"/>
    </source>
</evidence>
<dbReference type="InterPro" id="IPR036286">
    <property type="entry name" value="LexA/Signal_pep-like_sf"/>
</dbReference>
<dbReference type="PATRIC" id="fig|1359167.3.peg.816"/>
<evidence type="ECO:0000256" key="2">
    <source>
        <dbReference type="ARBA" id="ARBA00022801"/>
    </source>
</evidence>
<dbReference type="InterPro" id="IPR001387">
    <property type="entry name" value="Cro/C1-type_HTH"/>
</dbReference>
<dbReference type="PROSITE" id="PS50943">
    <property type="entry name" value="HTH_CROC1"/>
    <property type="match status" value="1"/>
</dbReference>
<sequence length="211" mass="23771">MKTSSDNSMIVTRMKYQMDKMGINARELAHKADVGKSFVYDILSGKSTNPTSKKLMAIAKVLNVSLSYLISDDNYTYGQSNINILPVYNLELENGKISSSGDVNLYLSSNINLTSNMKNLRVYYVKGDSMIPTLMNQDVVLVDIGDKIPHPAGLFVIVDSVGVSIRRLEYLKDNQKIKLHVVSDNKKYSSYECHLEDMEILGRVIWYARSL</sequence>
<dbReference type="GO" id="GO:0006508">
    <property type="term" value="P:proteolysis"/>
    <property type="evidence" value="ECO:0007669"/>
    <property type="project" value="UniProtKB-KW"/>
</dbReference>
<comment type="caution">
    <text evidence="7">The sequence shown here is derived from an EMBL/GenBank/DDBJ whole genome shotgun (WGS) entry which is preliminary data.</text>
</comment>
<reference evidence="7 8" key="1">
    <citation type="submission" date="2015-02" db="EMBL/GenBank/DDBJ databases">
        <title>Genome Sequencing of Rickettsiales.</title>
        <authorList>
            <person name="Daugherty S.C."/>
            <person name="Su Q."/>
            <person name="Abolude K."/>
            <person name="Beier-Sexton M."/>
            <person name="Carlyon J.A."/>
            <person name="Carter R."/>
            <person name="Day N.P."/>
            <person name="Dumler S.J."/>
            <person name="Dyachenko V."/>
            <person name="Godinez A."/>
            <person name="Kurtti T.J."/>
            <person name="Lichay M."/>
            <person name="Mullins K.E."/>
            <person name="Ott S."/>
            <person name="Pappas-Brown V."/>
            <person name="Paris D.H."/>
            <person name="Patel P."/>
            <person name="Richards A.L."/>
            <person name="Sadzewicz L."/>
            <person name="Sears K."/>
            <person name="Seidman D."/>
            <person name="Sengamalay N."/>
            <person name="Stenos J."/>
            <person name="Tallon L.J."/>
            <person name="Vincent G."/>
            <person name="Fraser C.M."/>
            <person name="Munderloh U."/>
            <person name="Dunning-Hotopp J.C."/>
        </authorList>
    </citation>
    <scope>NUCLEOTIDE SEQUENCE [LARGE SCALE GENOMIC DNA]</scope>
    <source>
        <strain evidence="7 8">EmCRT</strain>
    </source>
</reference>
<gene>
    <name evidence="7" type="ORF">EMUCRT_0849</name>
</gene>
<dbReference type="GO" id="GO:0004252">
    <property type="term" value="F:serine-type endopeptidase activity"/>
    <property type="evidence" value="ECO:0007669"/>
    <property type="project" value="InterPro"/>
</dbReference>
<protein>
    <submittedName>
        <fullName evidence="7">Helix-turn-helix family protein</fullName>
    </submittedName>
</protein>
<dbReference type="GO" id="GO:0016020">
    <property type="term" value="C:membrane"/>
    <property type="evidence" value="ECO:0007669"/>
    <property type="project" value="InterPro"/>
</dbReference>
<dbReference type="Gene3D" id="1.10.260.40">
    <property type="entry name" value="lambda repressor-like DNA-binding domains"/>
    <property type="match status" value="1"/>
</dbReference>
<evidence type="ECO:0000256" key="1">
    <source>
        <dbReference type="ARBA" id="ARBA00022670"/>
    </source>
</evidence>
<dbReference type="RefSeq" id="WP_024072409.1">
    <property type="nucleotide sequence ID" value="NZ_LANU01000003.1"/>
</dbReference>
<keyword evidence="1" id="KW-0645">Protease</keyword>
<dbReference type="Pfam" id="PF01381">
    <property type="entry name" value="HTH_3"/>
    <property type="match status" value="1"/>
</dbReference>
<dbReference type="InterPro" id="IPR015927">
    <property type="entry name" value="Peptidase_S24_S26A/B/C"/>
</dbReference>
<dbReference type="InterPro" id="IPR039418">
    <property type="entry name" value="LexA-like"/>
</dbReference>
<dbReference type="CDD" id="cd00093">
    <property type="entry name" value="HTH_XRE"/>
    <property type="match status" value="1"/>
</dbReference>
<dbReference type="SMART" id="SM00530">
    <property type="entry name" value="HTH_XRE"/>
    <property type="match status" value="1"/>
</dbReference>
<name>A0A0F3N5P5_9RICK</name>
<dbReference type="Proteomes" id="UP000033546">
    <property type="component" value="Unassembled WGS sequence"/>
</dbReference>
<dbReference type="Gene3D" id="2.10.109.10">
    <property type="entry name" value="Umud Fragment, subunit A"/>
    <property type="match status" value="1"/>
</dbReference>
<evidence type="ECO:0000256" key="5">
    <source>
        <dbReference type="ARBA" id="ARBA00023163"/>
    </source>
</evidence>
<dbReference type="InterPro" id="IPR010982">
    <property type="entry name" value="Lambda_DNA-bd_dom_sf"/>
</dbReference>
<evidence type="ECO:0000313" key="7">
    <source>
        <dbReference type="EMBL" id="KJV63395.1"/>
    </source>
</evidence>
<dbReference type="SUPFAM" id="SSF51306">
    <property type="entry name" value="LexA/Signal peptidase"/>
    <property type="match status" value="1"/>
</dbReference>